<evidence type="ECO:0000313" key="1">
    <source>
        <dbReference type="EMBL" id="BDH79816.1"/>
    </source>
</evidence>
<gene>
    <name evidence="1" type="ORF">MTTB_11950</name>
</gene>
<reference evidence="1 2" key="1">
    <citation type="submission" date="2022-04" db="EMBL/GenBank/DDBJ databases">
        <title>Complete genome of Methanothermobacter tenebrarum strain RMAS.</title>
        <authorList>
            <person name="Nakamura K."/>
            <person name="Oshima K."/>
            <person name="Hattori M."/>
            <person name="Kamagata Y."/>
            <person name="Takamizawa K."/>
        </authorList>
    </citation>
    <scope>NUCLEOTIDE SEQUENCE [LARGE SCALE GENOMIC DNA]</scope>
    <source>
        <strain evidence="1 2">RMAS</strain>
    </source>
</reference>
<protein>
    <submittedName>
        <fullName evidence="1">Uncharacterized protein</fullName>
    </submittedName>
</protein>
<evidence type="ECO:0000313" key="2">
    <source>
        <dbReference type="Proteomes" id="UP000831817"/>
    </source>
</evidence>
<sequence>MLKNIYSEWVGVRTFKLILVVQLGIEAASNPKKNPTPTILL</sequence>
<dbReference type="Proteomes" id="UP000831817">
    <property type="component" value="Chromosome"/>
</dbReference>
<organism evidence="1 2">
    <name type="scientific">Methanothermobacter tenebrarum</name>
    <dbReference type="NCBI Taxonomy" id="680118"/>
    <lineage>
        <taxon>Archaea</taxon>
        <taxon>Methanobacteriati</taxon>
        <taxon>Methanobacteriota</taxon>
        <taxon>Methanomada group</taxon>
        <taxon>Methanobacteria</taxon>
        <taxon>Methanobacteriales</taxon>
        <taxon>Methanobacteriaceae</taxon>
        <taxon>Methanothermobacter</taxon>
    </lineage>
</organism>
<proteinExistence type="predicted"/>
<name>A0ABN6PG42_9EURY</name>
<keyword evidence="2" id="KW-1185">Reference proteome</keyword>
<dbReference type="EMBL" id="AP025698">
    <property type="protein sequence ID" value="BDH79816.1"/>
    <property type="molecule type" value="Genomic_DNA"/>
</dbReference>
<accession>A0ABN6PG42</accession>